<feature type="compositionally biased region" description="Acidic residues" evidence="1">
    <location>
        <begin position="105"/>
        <end position="121"/>
    </location>
</feature>
<dbReference type="PROSITE" id="PS51029">
    <property type="entry name" value="MADF"/>
    <property type="match status" value="1"/>
</dbReference>
<dbReference type="Pfam" id="PF10545">
    <property type="entry name" value="MADF_DNA_bdg"/>
    <property type="match status" value="1"/>
</dbReference>
<comment type="caution">
    <text evidence="3">The sequence shown here is derived from an EMBL/GenBank/DDBJ whole genome shotgun (WGS) entry which is preliminary data.</text>
</comment>
<protein>
    <recommendedName>
        <fullName evidence="2">MADF domain-containing protein</fullName>
    </recommendedName>
</protein>
<evidence type="ECO:0000259" key="2">
    <source>
        <dbReference type="PROSITE" id="PS51029"/>
    </source>
</evidence>
<evidence type="ECO:0000256" key="1">
    <source>
        <dbReference type="SAM" id="MobiDB-lite"/>
    </source>
</evidence>
<evidence type="ECO:0000313" key="4">
    <source>
        <dbReference type="Proteomes" id="UP001497472"/>
    </source>
</evidence>
<dbReference type="EMBL" id="CAVLEF010000215">
    <property type="protein sequence ID" value="CAK1553313.1"/>
    <property type="molecule type" value="Genomic_DNA"/>
</dbReference>
<name>A0AAV1JWM7_9NEOP</name>
<feature type="region of interest" description="Disordered" evidence="1">
    <location>
        <begin position="102"/>
        <end position="135"/>
    </location>
</feature>
<dbReference type="InterPro" id="IPR006578">
    <property type="entry name" value="MADF-dom"/>
</dbReference>
<dbReference type="PANTHER" id="PTHR45913">
    <property type="entry name" value="EPM2A-INTERACTING PROTEIN 1"/>
    <property type="match status" value="1"/>
</dbReference>
<keyword evidence="4" id="KW-1185">Reference proteome</keyword>
<sequence>MVTVQTANADRKVPHFPKIEGNIHKLVFRWLWHVDIQIVFPNSFTEKALRKKWKNIRDQFMKEFKKIPVSRSGDAGADQNTSMWPYFKMMLFIKDDVTPEINEGNLDETTDENSNNNDDDERSSTPQSIAGASSRACSDHEVKVFSGKLPLWKRRWEADNFANFSMFEESLTQGDGTMKSNSKLVQTQVSDHLEALQKSFQDYFSPEQLDKETWACSPFLIDMDNISDEDFIKDDLIDMRSKEVLRAEFHAKTLGEFWCSLSHAYPTLVKRAMSVLIPLAGSTPDDPKRSDRALHGA</sequence>
<dbReference type="AlphaFoldDB" id="A0AAV1JWM7"/>
<dbReference type="Proteomes" id="UP001497472">
    <property type="component" value="Unassembled WGS sequence"/>
</dbReference>
<gene>
    <name evidence="3" type="ORF">LNINA_LOCUS12319</name>
</gene>
<feature type="domain" description="MADF" evidence="2">
    <location>
        <begin position="5"/>
        <end position="98"/>
    </location>
</feature>
<proteinExistence type="predicted"/>
<reference evidence="3 4" key="1">
    <citation type="submission" date="2023-11" db="EMBL/GenBank/DDBJ databases">
        <authorList>
            <person name="Okamura Y."/>
        </authorList>
    </citation>
    <scope>NUCLEOTIDE SEQUENCE [LARGE SCALE GENOMIC DNA]</scope>
</reference>
<organism evidence="3 4">
    <name type="scientific">Leptosia nina</name>
    <dbReference type="NCBI Taxonomy" id="320188"/>
    <lineage>
        <taxon>Eukaryota</taxon>
        <taxon>Metazoa</taxon>
        <taxon>Ecdysozoa</taxon>
        <taxon>Arthropoda</taxon>
        <taxon>Hexapoda</taxon>
        <taxon>Insecta</taxon>
        <taxon>Pterygota</taxon>
        <taxon>Neoptera</taxon>
        <taxon>Endopterygota</taxon>
        <taxon>Lepidoptera</taxon>
        <taxon>Glossata</taxon>
        <taxon>Ditrysia</taxon>
        <taxon>Papilionoidea</taxon>
        <taxon>Pieridae</taxon>
        <taxon>Pierinae</taxon>
        <taxon>Leptosia</taxon>
    </lineage>
</organism>
<evidence type="ECO:0000313" key="3">
    <source>
        <dbReference type="EMBL" id="CAK1553313.1"/>
    </source>
</evidence>
<accession>A0AAV1JWM7</accession>
<dbReference type="PANTHER" id="PTHR45913:SF19">
    <property type="entry name" value="LOW QUALITY PROTEIN: ZINC FINGER BED DOMAIN-CONTAINING PROTEIN 5-LIKE"/>
    <property type="match status" value="1"/>
</dbReference>